<dbReference type="InterPro" id="IPR025948">
    <property type="entry name" value="HTH-like_dom"/>
</dbReference>
<reference evidence="3" key="1">
    <citation type="journal article" date="2018" name="Front. Microbiol.">
        <title>Genome-Based Analysis Reveals the Taxonomy and Diversity of the Family Idiomarinaceae.</title>
        <authorList>
            <person name="Liu Y."/>
            <person name="Lai Q."/>
            <person name="Shao Z."/>
        </authorList>
    </citation>
    <scope>NUCLEOTIDE SEQUENCE [LARGE SCALE GENOMIC DNA]</scope>
    <source>
        <strain evidence="3">F23</strain>
    </source>
</reference>
<dbReference type="InterPro" id="IPR048020">
    <property type="entry name" value="Transpos_IS3"/>
</dbReference>
<dbReference type="InterPro" id="IPR001584">
    <property type="entry name" value="Integrase_cat-core"/>
</dbReference>
<dbReference type="Pfam" id="PF00665">
    <property type="entry name" value="rve"/>
    <property type="match status" value="1"/>
</dbReference>
<dbReference type="PANTHER" id="PTHR46889:SF4">
    <property type="entry name" value="TRANSPOSASE INSO FOR INSERTION SEQUENCE ELEMENT IS911B-RELATED"/>
    <property type="match status" value="1"/>
</dbReference>
<dbReference type="Pfam" id="PF13333">
    <property type="entry name" value="rve_2"/>
    <property type="match status" value="1"/>
</dbReference>
<evidence type="ECO:0000313" key="2">
    <source>
        <dbReference type="EMBL" id="RUO47825.1"/>
    </source>
</evidence>
<name>A0A432XGI0_9GAMM</name>
<dbReference type="InterPro" id="IPR036397">
    <property type="entry name" value="RNaseH_sf"/>
</dbReference>
<dbReference type="PANTHER" id="PTHR46889">
    <property type="entry name" value="TRANSPOSASE INSF FOR INSERTION SEQUENCE IS3B-RELATED"/>
    <property type="match status" value="1"/>
</dbReference>
<protein>
    <submittedName>
        <fullName evidence="2">IS3 family transposase</fullName>
    </submittedName>
</protein>
<dbReference type="Gene3D" id="3.30.420.10">
    <property type="entry name" value="Ribonuclease H-like superfamily/Ribonuclease H"/>
    <property type="match status" value="1"/>
</dbReference>
<evidence type="ECO:0000259" key="1">
    <source>
        <dbReference type="PROSITE" id="PS50994"/>
    </source>
</evidence>
<organism evidence="2 3">
    <name type="scientific">Idiomarina fontislapidosi</name>
    <dbReference type="NCBI Taxonomy" id="263723"/>
    <lineage>
        <taxon>Bacteria</taxon>
        <taxon>Pseudomonadati</taxon>
        <taxon>Pseudomonadota</taxon>
        <taxon>Gammaproteobacteria</taxon>
        <taxon>Alteromonadales</taxon>
        <taxon>Idiomarinaceae</taxon>
        <taxon>Idiomarina</taxon>
    </lineage>
</organism>
<accession>A0A432XGI0</accession>
<keyword evidence="3" id="KW-1185">Reference proteome</keyword>
<dbReference type="OrthoDB" id="9810995at2"/>
<dbReference type="PROSITE" id="PS50994">
    <property type="entry name" value="INTEGRASE"/>
    <property type="match status" value="1"/>
</dbReference>
<dbReference type="Proteomes" id="UP000287330">
    <property type="component" value="Unassembled WGS sequence"/>
</dbReference>
<proteinExistence type="predicted"/>
<gene>
    <name evidence="2" type="ORF">CWE25_13300</name>
</gene>
<dbReference type="Pfam" id="PF13276">
    <property type="entry name" value="HTH_21"/>
    <property type="match status" value="1"/>
</dbReference>
<dbReference type="SUPFAM" id="SSF53098">
    <property type="entry name" value="Ribonuclease H-like"/>
    <property type="match status" value="1"/>
</dbReference>
<dbReference type="GO" id="GO:0003676">
    <property type="term" value="F:nucleic acid binding"/>
    <property type="evidence" value="ECO:0007669"/>
    <property type="project" value="InterPro"/>
</dbReference>
<dbReference type="GO" id="GO:0015074">
    <property type="term" value="P:DNA integration"/>
    <property type="evidence" value="ECO:0007669"/>
    <property type="project" value="InterPro"/>
</dbReference>
<dbReference type="AlphaFoldDB" id="A0A432XGI0"/>
<dbReference type="InterPro" id="IPR050900">
    <property type="entry name" value="Transposase_IS3/IS150/IS904"/>
</dbReference>
<dbReference type="NCBIfam" id="NF033516">
    <property type="entry name" value="transpos_IS3"/>
    <property type="match status" value="1"/>
</dbReference>
<sequence>MYSKVLCKPARVKYQFINEHRRIHSIALMCRVLEVARAGFYFWIDKPLSDRALEDRRLLPLIKDSHSASGGVYGYRRIHLDLCELGESVGKNRVLKIMNAHNIMASRGYKRFRYGAGRPAIVTPNLLQREFTVARPNQAWVTDITYIRTWQGWLFLAVVMDLYARNIVGWSMKPSLAKEIVLDALLMAVWRRKPTSPVLVHSDQGSQYGSDDWLRFCKSNNLEPSMSRRANCWDNAVAESFFSSLKKERVKKRVYRTRELARADIFDYIEVFYNRKRRHSHLGGISPEQFEQASF</sequence>
<dbReference type="InterPro" id="IPR012337">
    <property type="entry name" value="RNaseH-like_sf"/>
</dbReference>
<comment type="caution">
    <text evidence="2">The sequence shown here is derived from an EMBL/GenBank/DDBJ whole genome shotgun (WGS) entry which is preliminary data.</text>
</comment>
<feature type="domain" description="Integrase catalytic" evidence="1">
    <location>
        <begin position="132"/>
        <end position="295"/>
    </location>
</feature>
<dbReference type="EMBL" id="PIPV01000026">
    <property type="protein sequence ID" value="RUO47825.1"/>
    <property type="molecule type" value="Genomic_DNA"/>
</dbReference>
<evidence type="ECO:0000313" key="3">
    <source>
        <dbReference type="Proteomes" id="UP000287330"/>
    </source>
</evidence>